<dbReference type="InterPro" id="IPR036594">
    <property type="entry name" value="Meth_synthase_dom"/>
</dbReference>
<keyword evidence="2" id="KW-0238">DNA-binding</keyword>
<accession>A0A6J4JW22</accession>
<feature type="domain" description="HTH merR-type" evidence="4">
    <location>
        <begin position="15"/>
        <end position="84"/>
    </location>
</feature>
<dbReference type="SUPFAM" id="SSF46955">
    <property type="entry name" value="Putative DNA-binding domain"/>
    <property type="match status" value="1"/>
</dbReference>
<dbReference type="PROSITE" id="PS50937">
    <property type="entry name" value="HTH_MERR_2"/>
    <property type="match status" value="1"/>
</dbReference>
<dbReference type="PROSITE" id="PS51332">
    <property type="entry name" value="B12_BINDING"/>
    <property type="match status" value="1"/>
</dbReference>
<dbReference type="GO" id="GO:0003677">
    <property type="term" value="F:DNA binding"/>
    <property type="evidence" value="ECO:0007669"/>
    <property type="project" value="UniProtKB-KW"/>
</dbReference>
<gene>
    <name evidence="6" type="ORF">AVDCRST_MAG26-3956</name>
</gene>
<dbReference type="CDD" id="cd02065">
    <property type="entry name" value="B12-binding_like"/>
    <property type="match status" value="1"/>
</dbReference>
<protein>
    <submittedName>
        <fullName evidence="6">Transcriptional regulator, MerR family</fullName>
    </submittedName>
</protein>
<evidence type="ECO:0000256" key="3">
    <source>
        <dbReference type="ARBA" id="ARBA00023163"/>
    </source>
</evidence>
<dbReference type="Pfam" id="PF02607">
    <property type="entry name" value="B12-binding_2"/>
    <property type="match status" value="1"/>
</dbReference>
<feature type="domain" description="B12-binding" evidence="5">
    <location>
        <begin position="182"/>
        <end position="308"/>
    </location>
</feature>
<dbReference type="Gene3D" id="1.10.1240.10">
    <property type="entry name" value="Methionine synthase domain"/>
    <property type="match status" value="1"/>
</dbReference>
<dbReference type="SUPFAM" id="SSF52242">
    <property type="entry name" value="Cobalamin (vitamin B12)-binding domain"/>
    <property type="match status" value="1"/>
</dbReference>
<evidence type="ECO:0000259" key="5">
    <source>
        <dbReference type="PROSITE" id="PS51332"/>
    </source>
</evidence>
<dbReference type="InterPro" id="IPR006158">
    <property type="entry name" value="Cobalamin-bd"/>
</dbReference>
<dbReference type="InterPro" id="IPR047057">
    <property type="entry name" value="MerR_fam"/>
</dbReference>
<dbReference type="PANTHER" id="PTHR30204:SF67">
    <property type="entry name" value="HTH-TYPE TRANSCRIPTIONAL REGULATOR MLRA-RELATED"/>
    <property type="match status" value="1"/>
</dbReference>
<evidence type="ECO:0000256" key="2">
    <source>
        <dbReference type="ARBA" id="ARBA00023125"/>
    </source>
</evidence>
<reference evidence="6" key="1">
    <citation type="submission" date="2020-02" db="EMBL/GenBank/DDBJ databases">
        <authorList>
            <person name="Meier V. D."/>
        </authorList>
    </citation>
    <scope>NUCLEOTIDE SEQUENCE</scope>
    <source>
        <strain evidence="6">AVDCRST_MAG26</strain>
    </source>
</reference>
<dbReference type="AlphaFoldDB" id="A0A6J4JW22"/>
<keyword evidence="1" id="KW-0805">Transcription regulation</keyword>
<dbReference type="GO" id="GO:0046872">
    <property type="term" value="F:metal ion binding"/>
    <property type="evidence" value="ECO:0007669"/>
    <property type="project" value="InterPro"/>
</dbReference>
<dbReference type="SMART" id="SM00422">
    <property type="entry name" value="HTH_MERR"/>
    <property type="match status" value="1"/>
</dbReference>
<organism evidence="6">
    <name type="scientific">uncultured Chloroflexia bacterium</name>
    <dbReference type="NCBI Taxonomy" id="1672391"/>
    <lineage>
        <taxon>Bacteria</taxon>
        <taxon>Bacillati</taxon>
        <taxon>Chloroflexota</taxon>
        <taxon>Chloroflexia</taxon>
        <taxon>environmental samples</taxon>
    </lineage>
</organism>
<dbReference type="Gene3D" id="1.10.1660.10">
    <property type="match status" value="1"/>
</dbReference>
<dbReference type="InterPro" id="IPR009061">
    <property type="entry name" value="DNA-bd_dom_put_sf"/>
</dbReference>
<dbReference type="InterPro" id="IPR003759">
    <property type="entry name" value="Cbl-bd_cap"/>
</dbReference>
<dbReference type="CDD" id="cd01104">
    <property type="entry name" value="HTH_MlrA-CarA"/>
    <property type="match status" value="1"/>
</dbReference>
<proteinExistence type="predicted"/>
<dbReference type="PANTHER" id="PTHR30204">
    <property type="entry name" value="REDOX-CYCLING DRUG-SENSING TRANSCRIPTIONAL ACTIVATOR SOXR"/>
    <property type="match status" value="1"/>
</dbReference>
<evidence type="ECO:0000256" key="1">
    <source>
        <dbReference type="ARBA" id="ARBA00023015"/>
    </source>
</evidence>
<dbReference type="Gene3D" id="3.40.50.280">
    <property type="entry name" value="Cobalamin-binding domain"/>
    <property type="match status" value="1"/>
</dbReference>
<evidence type="ECO:0000259" key="4">
    <source>
        <dbReference type="PROSITE" id="PS50937"/>
    </source>
</evidence>
<dbReference type="GO" id="GO:0031419">
    <property type="term" value="F:cobalamin binding"/>
    <property type="evidence" value="ECO:0007669"/>
    <property type="project" value="InterPro"/>
</dbReference>
<dbReference type="GO" id="GO:0003700">
    <property type="term" value="F:DNA-binding transcription factor activity"/>
    <property type="evidence" value="ECO:0007669"/>
    <property type="project" value="InterPro"/>
</dbReference>
<dbReference type="InterPro" id="IPR000551">
    <property type="entry name" value="MerR-type_HTH_dom"/>
</dbReference>
<dbReference type="Pfam" id="PF13411">
    <property type="entry name" value="MerR_1"/>
    <property type="match status" value="1"/>
</dbReference>
<dbReference type="Pfam" id="PF02310">
    <property type="entry name" value="B12-binding"/>
    <property type="match status" value="1"/>
</dbReference>
<evidence type="ECO:0000313" key="6">
    <source>
        <dbReference type="EMBL" id="CAA9289097.1"/>
    </source>
</evidence>
<name>A0A6J4JW22_9CHLR</name>
<sequence length="311" mass="33563">MRKHPIASSHSSAPRYNTKAVVRDTGVPADTFRAWERRYGVPMPHRTPGGQRLYSERDVVVIRWLRDRTAEGLTISQAVRLLESDAATETTAQPVAWPELERQLVEALLGLDAPRAEAVMSEAFAHYPLDDVCLKLIQPAFVAIGVGWHSGSVSIGQEHFATQFMRRRLQALLGVYDVVDGHATIVAACAPGEQHDMGLLILALMLVRRAYRVIYLGPDVPSDGLAQVVEQVDADLVCLSAASETTFDAANVVARVLKAAARPPVVVIGGQGVPQGTSANELYIPLKGDAIETAEQIGALLATGTSTDEKE</sequence>
<dbReference type="EMBL" id="CADCTK010000921">
    <property type="protein sequence ID" value="CAA9289097.1"/>
    <property type="molecule type" value="Genomic_DNA"/>
</dbReference>
<keyword evidence="3" id="KW-0804">Transcription</keyword>
<dbReference type="InterPro" id="IPR036724">
    <property type="entry name" value="Cobalamin-bd_sf"/>
</dbReference>